<protein>
    <submittedName>
        <fullName evidence="1">13830_t:CDS:1</fullName>
    </submittedName>
</protein>
<evidence type="ECO:0000313" key="1">
    <source>
        <dbReference type="EMBL" id="CAG8679440.1"/>
    </source>
</evidence>
<comment type="caution">
    <text evidence="1">The sequence shown here is derived from an EMBL/GenBank/DDBJ whole genome shotgun (WGS) entry which is preliminary data.</text>
</comment>
<gene>
    <name evidence="1" type="ORF">RFULGI_LOCUS9554</name>
</gene>
<name>A0A9N9EP11_9GLOM</name>
<evidence type="ECO:0000313" key="2">
    <source>
        <dbReference type="Proteomes" id="UP000789396"/>
    </source>
</evidence>
<dbReference type="EMBL" id="CAJVPZ010017274">
    <property type="protein sequence ID" value="CAG8679440.1"/>
    <property type="molecule type" value="Genomic_DNA"/>
</dbReference>
<dbReference type="Proteomes" id="UP000789396">
    <property type="component" value="Unassembled WGS sequence"/>
</dbReference>
<reference evidence="1" key="1">
    <citation type="submission" date="2021-06" db="EMBL/GenBank/DDBJ databases">
        <authorList>
            <person name="Kallberg Y."/>
            <person name="Tangrot J."/>
            <person name="Rosling A."/>
        </authorList>
    </citation>
    <scope>NUCLEOTIDE SEQUENCE</scope>
    <source>
        <strain evidence="1">IN212</strain>
    </source>
</reference>
<organism evidence="1 2">
    <name type="scientific">Racocetra fulgida</name>
    <dbReference type="NCBI Taxonomy" id="60492"/>
    <lineage>
        <taxon>Eukaryota</taxon>
        <taxon>Fungi</taxon>
        <taxon>Fungi incertae sedis</taxon>
        <taxon>Mucoromycota</taxon>
        <taxon>Glomeromycotina</taxon>
        <taxon>Glomeromycetes</taxon>
        <taxon>Diversisporales</taxon>
        <taxon>Gigasporaceae</taxon>
        <taxon>Racocetra</taxon>
    </lineage>
</organism>
<keyword evidence="2" id="KW-1185">Reference proteome</keyword>
<dbReference type="OrthoDB" id="2391708at2759"/>
<accession>A0A9N9EP11</accession>
<dbReference type="AlphaFoldDB" id="A0A9N9EP11"/>
<proteinExistence type="predicted"/>
<sequence length="141" mass="16431">MDGPMVAFVYQDLSETSDSTLGEFEENNTYILLWKSSQIDSTYQKYNLLAHCDSLLECFSDIFAFYHLHQVTLKKRHLCINKSIGKLLPLLIDTPIMMEDMNESLTKNNQYLRVLDARVVYGEMSKKDRVLIEVLVQNLTW</sequence>